<sequence>MLIVFFDSKGVVHREFVPAGQTVNGQFYVEVLERLRLKVRRVRREIVDTWILHHDNAPSHTSLRVREFLAKHNVATLPQPPYSPDLASPFLFPRMERTLKRHHYGMVERVQAASMQCLKEIPVVDFQRAYQAWQKRWQRCINAEGSYFEEF</sequence>
<dbReference type="GO" id="GO:0003676">
    <property type="term" value="F:nucleic acid binding"/>
    <property type="evidence" value="ECO:0007669"/>
    <property type="project" value="InterPro"/>
</dbReference>
<protein>
    <submittedName>
        <fullName evidence="1">Histone-lysine n-methyltransferase setmar-like protein</fullName>
    </submittedName>
</protein>
<gene>
    <name evidence="1" type="ORF">RF55_8007</name>
</gene>
<accession>A0A0J7KP85</accession>
<evidence type="ECO:0000313" key="1">
    <source>
        <dbReference type="EMBL" id="KMQ92061.1"/>
    </source>
</evidence>
<dbReference type="Proteomes" id="UP000036403">
    <property type="component" value="Unassembled WGS sequence"/>
</dbReference>
<name>A0A0J7KP85_LASNI</name>
<keyword evidence="1" id="KW-0808">Transferase</keyword>
<comment type="caution">
    <text evidence="1">The sequence shown here is derived from an EMBL/GenBank/DDBJ whole genome shotgun (WGS) entry which is preliminary data.</text>
</comment>
<dbReference type="OrthoDB" id="7542570at2759"/>
<dbReference type="GO" id="GO:0032259">
    <property type="term" value="P:methylation"/>
    <property type="evidence" value="ECO:0007669"/>
    <property type="project" value="UniProtKB-KW"/>
</dbReference>
<keyword evidence="1" id="KW-0489">Methyltransferase</keyword>
<dbReference type="Gene3D" id="3.30.420.10">
    <property type="entry name" value="Ribonuclease H-like superfamily/Ribonuclease H"/>
    <property type="match status" value="1"/>
</dbReference>
<keyword evidence="2" id="KW-1185">Reference proteome</keyword>
<proteinExistence type="predicted"/>
<organism evidence="1 2">
    <name type="scientific">Lasius niger</name>
    <name type="common">Black garden ant</name>
    <dbReference type="NCBI Taxonomy" id="67767"/>
    <lineage>
        <taxon>Eukaryota</taxon>
        <taxon>Metazoa</taxon>
        <taxon>Ecdysozoa</taxon>
        <taxon>Arthropoda</taxon>
        <taxon>Hexapoda</taxon>
        <taxon>Insecta</taxon>
        <taxon>Pterygota</taxon>
        <taxon>Neoptera</taxon>
        <taxon>Endopterygota</taxon>
        <taxon>Hymenoptera</taxon>
        <taxon>Apocrita</taxon>
        <taxon>Aculeata</taxon>
        <taxon>Formicoidea</taxon>
        <taxon>Formicidae</taxon>
        <taxon>Formicinae</taxon>
        <taxon>Lasius</taxon>
        <taxon>Lasius</taxon>
    </lineage>
</organism>
<dbReference type="InterPro" id="IPR001888">
    <property type="entry name" value="Transposase_1"/>
</dbReference>
<dbReference type="InterPro" id="IPR036397">
    <property type="entry name" value="RNaseH_sf"/>
</dbReference>
<dbReference type="GO" id="GO:0008168">
    <property type="term" value="F:methyltransferase activity"/>
    <property type="evidence" value="ECO:0007669"/>
    <property type="project" value="UniProtKB-KW"/>
</dbReference>
<dbReference type="PaxDb" id="67767-A0A0J7KP85"/>
<dbReference type="STRING" id="67767.A0A0J7KP85"/>
<dbReference type="EMBL" id="LBMM01004821">
    <property type="protein sequence ID" value="KMQ92061.1"/>
    <property type="molecule type" value="Genomic_DNA"/>
</dbReference>
<dbReference type="Pfam" id="PF01359">
    <property type="entry name" value="Transposase_1"/>
    <property type="match status" value="1"/>
</dbReference>
<dbReference type="PANTHER" id="PTHR46060:SF1">
    <property type="entry name" value="MARINER MOS1 TRANSPOSASE-LIKE PROTEIN"/>
    <property type="match status" value="1"/>
</dbReference>
<dbReference type="PANTHER" id="PTHR46060">
    <property type="entry name" value="MARINER MOS1 TRANSPOSASE-LIKE PROTEIN"/>
    <property type="match status" value="1"/>
</dbReference>
<reference evidence="1 2" key="1">
    <citation type="submission" date="2015-04" db="EMBL/GenBank/DDBJ databases">
        <title>Lasius niger genome sequencing.</title>
        <authorList>
            <person name="Konorov E.A."/>
            <person name="Nikitin M.A."/>
            <person name="Kirill M.V."/>
            <person name="Chang P."/>
        </authorList>
    </citation>
    <scope>NUCLEOTIDE SEQUENCE [LARGE SCALE GENOMIC DNA]</scope>
    <source>
        <tissue evidence="1">Whole</tissue>
    </source>
</reference>
<dbReference type="AlphaFoldDB" id="A0A0J7KP85"/>
<dbReference type="InterPro" id="IPR052709">
    <property type="entry name" value="Transposase-MT_Hybrid"/>
</dbReference>
<evidence type="ECO:0000313" key="2">
    <source>
        <dbReference type="Proteomes" id="UP000036403"/>
    </source>
</evidence>